<accession>A0A255HA33</accession>
<reference evidence="3 4" key="1">
    <citation type="submission" date="2017-07" db="EMBL/GenBank/DDBJ databases">
        <title>Draft whole genome sequences of clinical Proprionibacteriaceae strains.</title>
        <authorList>
            <person name="Bernier A.-M."/>
            <person name="Bernard K."/>
            <person name="Domingo M.-C."/>
        </authorList>
    </citation>
    <scope>NUCLEOTIDE SEQUENCE [LARGE SCALE GENOMIC DNA]</scope>
    <source>
        <strain evidence="3 4">NML 130396</strain>
    </source>
</reference>
<dbReference type="InterPro" id="IPR002123">
    <property type="entry name" value="Plipid/glycerol_acylTrfase"/>
</dbReference>
<dbReference type="Pfam" id="PF01553">
    <property type="entry name" value="Acyltransferase"/>
    <property type="match status" value="1"/>
</dbReference>
<feature type="compositionally biased region" description="Basic and acidic residues" evidence="1">
    <location>
        <begin position="55"/>
        <end position="65"/>
    </location>
</feature>
<evidence type="ECO:0000313" key="3">
    <source>
        <dbReference type="EMBL" id="OYO24322.1"/>
    </source>
</evidence>
<organism evidence="3 4">
    <name type="scientific">Enemella dayhoffiae</name>
    <dbReference type="NCBI Taxonomy" id="2016507"/>
    <lineage>
        <taxon>Bacteria</taxon>
        <taxon>Bacillati</taxon>
        <taxon>Actinomycetota</taxon>
        <taxon>Actinomycetes</taxon>
        <taxon>Propionibacteriales</taxon>
        <taxon>Propionibacteriaceae</taxon>
        <taxon>Enemella</taxon>
    </lineage>
</organism>
<dbReference type="SUPFAM" id="SSF69593">
    <property type="entry name" value="Glycerol-3-phosphate (1)-acyltransferase"/>
    <property type="match status" value="1"/>
</dbReference>
<dbReference type="Proteomes" id="UP000216311">
    <property type="component" value="Unassembled WGS sequence"/>
</dbReference>
<comment type="caution">
    <text evidence="3">The sequence shown here is derived from an EMBL/GenBank/DDBJ whole genome shotgun (WGS) entry which is preliminary data.</text>
</comment>
<gene>
    <name evidence="3" type="ORF">CGZ93_04270</name>
</gene>
<dbReference type="SMART" id="SM00563">
    <property type="entry name" value="PlsC"/>
    <property type="match status" value="1"/>
</dbReference>
<protein>
    <recommendedName>
        <fullName evidence="2">Phospholipid/glycerol acyltransferase domain-containing protein</fullName>
    </recommendedName>
</protein>
<evidence type="ECO:0000256" key="1">
    <source>
        <dbReference type="SAM" id="MobiDB-lite"/>
    </source>
</evidence>
<evidence type="ECO:0000259" key="2">
    <source>
        <dbReference type="SMART" id="SM00563"/>
    </source>
</evidence>
<dbReference type="RefSeq" id="WP_094362911.1">
    <property type="nucleotide sequence ID" value="NZ_NMVQ01000004.1"/>
</dbReference>
<name>A0A255HA33_9ACTN</name>
<dbReference type="OrthoDB" id="3726022at2"/>
<evidence type="ECO:0000313" key="4">
    <source>
        <dbReference type="Proteomes" id="UP000216311"/>
    </source>
</evidence>
<feature type="domain" description="Phospholipid/glycerol acyltransferase" evidence="2">
    <location>
        <begin position="104"/>
        <end position="193"/>
    </location>
</feature>
<dbReference type="GO" id="GO:0016746">
    <property type="term" value="F:acyltransferase activity"/>
    <property type="evidence" value="ECO:0007669"/>
    <property type="project" value="InterPro"/>
</dbReference>
<sequence>MSEQQRELARWARGGRRRPRLAPRLLADLRKVGRARGWSGPDATLSERGASPHALSERARNERVEGSGSAASPASVLRAVTTLGTPRGLSVDGGDPARLPAGGVVLVANHPTAAAVRLVLGRLPWSRRLNTTVLIGDRSQDRLVERLRRGGTVLAFPEGRPNGDGSLREFGDAAARLAARAGVPVVPVGVRGALSVPDRGRSRARVAVRFGNPLGADAGAPEQRAAVAALLEEDAGTWWQVQRRSPASEQPATHGWRLTWAETAPARRGGSRATTRIWR</sequence>
<dbReference type="EMBL" id="NMVQ01000004">
    <property type="protein sequence ID" value="OYO24322.1"/>
    <property type="molecule type" value="Genomic_DNA"/>
</dbReference>
<keyword evidence="4" id="KW-1185">Reference proteome</keyword>
<proteinExistence type="predicted"/>
<feature type="region of interest" description="Disordered" evidence="1">
    <location>
        <begin position="33"/>
        <end position="73"/>
    </location>
</feature>
<dbReference type="AlphaFoldDB" id="A0A255HA33"/>